<proteinExistence type="predicted"/>
<sequence>MSKCRVRFIARRTVRRETINKSRPFEHTQTEIVVEGDERDGAIGVDEATTKVSKGSTKIVAAMDVHMGGTSTATEIEHTQLEEVV</sequence>
<gene>
    <name evidence="1" type="ORF">Scep_029231</name>
</gene>
<keyword evidence="2" id="KW-1185">Reference proteome</keyword>
<dbReference type="EMBL" id="JBBNAG010000013">
    <property type="protein sequence ID" value="KAK9082760.1"/>
    <property type="molecule type" value="Genomic_DNA"/>
</dbReference>
<evidence type="ECO:0000313" key="2">
    <source>
        <dbReference type="Proteomes" id="UP001419268"/>
    </source>
</evidence>
<organism evidence="1 2">
    <name type="scientific">Stephania cephalantha</name>
    <dbReference type="NCBI Taxonomy" id="152367"/>
    <lineage>
        <taxon>Eukaryota</taxon>
        <taxon>Viridiplantae</taxon>
        <taxon>Streptophyta</taxon>
        <taxon>Embryophyta</taxon>
        <taxon>Tracheophyta</taxon>
        <taxon>Spermatophyta</taxon>
        <taxon>Magnoliopsida</taxon>
        <taxon>Ranunculales</taxon>
        <taxon>Menispermaceae</taxon>
        <taxon>Menispermoideae</taxon>
        <taxon>Cissampelideae</taxon>
        <taxon>Stephania</taxon>
    </lineage>
</organism>
<name>A0AAP0E085_9MAGN</name>
<dbReference type="Proteomes" id="UP001419268">
    <property type="component" value="Unassembled WGS sequence"/>
</dbReference>
<evidence type="ECO:0000313" key="1">
    <source>
        <dbReference type="EMBL" id="KAK9082760.1"/>
    </source>
</evidence>
<protein>
    <submittedName>
        <fullName evidence="1">Uncharacterized protein</fullName>
    </submittedName>
</protein>
<comment type="caution">
    <text evidence="1">The sequence shown here is derived from an EMBL/GenBank/DDBJ whole genome shotgun (WGS) entry which is preliminary data.</text>
</comment>
<accession>A0AAP0E085</accession>
<reference evidence="1 2" key="1">
    <citation type="submission" date="2024-01" db="EMBL/GenBank/DDBJ databases">
        <title>Genome assemblies of Stephania.</title>
        <authorList>
            <person name="Yang L."/>
        </authorList>
    </citation>
    <scope>NUCLEOTIDE SEQUENCE [LARGE SCALE GENOMIC DNA]</scope>
    <source>
        <strain evidence="1">JXDWG</strain>
        <tissue evidence="1">Leaf</tissue>
    </source>
</reference>
<dbReference type="AlphaFoldDB" id="A0AAP0E085"/>